<comment type="caution">
    <text evidence="10">The sequence shown here is derived from an EMBL/GenBank/DDBJ whole genome shotgun (WGS) entry which is preliminary data.</text>
</comment>
<dbReference type="Proteomes" id="UP001596990">
    <property type="component" value="Unassembled WGS sequence"/>
</dbReference>
<comment type="pathway">
    <text evidence="1">Amino-acid biosynthesis; L-asparagine biosynthesis; L-asparagine from L-aspartate (L-Gln route): step 1/1.</text>
</comment>
<dbReference type="PANTHER" id="PTHR43284:SF1">
    <property type="entry name" value="ASPARAGINE SYNTHETASE"/>
    <property type="match status" value="1"/>
</dbReference>
<feature type="domain" description="Glutamine amidotransferase type-2" evidence="9">
    <location>
        <begin position="2"/>
        <end position="220"/>
    </location>
</feature>
<dbReference type="EC" id="6.3.5.4" evidence="3"/>
<evidence type="ECO:0000256" key="1">
    <source>
        <dbReference type="ARBA" id="ARBA00005187"/>
    </source>
</evidence>
<dbReference type="InterPro" id="IPR051786">
    <property type="entry name" value="ASN_synthetase/amidase"/>
</dbReference>
<dbReference type="InterPro" id="IPR006426">
    <property type="entry name" value="Asn_synth_AEB"/>
</dbReference>
<dbReference type="Gene3D" id="3.60.20.10">
    <property type="entry name" value="Glutamine Phosphoribosylpyrophosphate, subunit 1, domain 1"/>
    <property type="match status" value="1"/>
</dbReference>
<evidence type="ECO:0000259" key="9">
    <source>
        <dbReference type="PROSITE" id="PS51278"/>
    </source>
</evidence>
<reference evidence="11" key="1">
    <citation type="journal article" date="2019" name="Int. J. Syst. Evol. Microbiol.">
        <title>The Global Catalogue of Microorganisms (GCM) 10K type strain sequencing project: providing services to taxonomists for standard genome sequencing and annotation.</title>
        <authorList>
            <consortium name="The Broad Institute Genomics Platform"/>
            <consortium name="The Broad Institute Genome Sequencing Center for Infectious Disease"/>
            <person name="Wu L."/>
            <person name="Ma J."/>
        </authorList>
    </citation>
    <scope>NUCLEOTIDE SEQUENCE [LARGE SCALE GENOMIC DNA]</scope>
    <source>
        <strain evidence="11">CCUG 56607</strain>
    </source>
</reference>
<evidence type="ECO:0000313" key="10">
    <source>
        <dbReference type="EMBL" id="MFD1020664.1"/>
    </source>
</evidence>
<evidence type="ECO:0000256" key="2">
    <source>
        <dbReference type="ARBA" id="ARBA00005752"/>
    </source>
</evidence>
<evidence type="ECO:0000256" key="6">
    <source>
        <dbReference type="ARBA" id="ARBA00022888"/>
    </source>
</evidence>
<dbReference type="InterPro" id="IPR014729">
    <property type="entry name" value="Rossmann-like_a/b/a_fold"/>
</dbReference>
<evidence type="ECO:0000256" key="8">
    <source>
        <dbReference type="ARBA" id="ARBA00048741"/>
    </source>
</evidence>
<dbReference type="Pfam" id="PF13537">
    <property type="entry name" value="GATase_7"/>
    <property type="match status" value="1"/>
</dbReference>
<dbReference type="InterPro" id="IPR001962">
    <property type="entry name" value="Asn_synthase"/>
</dbReference>
<dbReference type="GO" id="GO:0004066">
    <property type="term" value="F:asparagine synthase (glutamine-hydrolyzing) activity"/>
    <property type="evidence" value="ECO:0007669"/>
    <property type="project" value="UniProtKB-EC"/>
</dbReference>
<keyword evidence="5" id="KW-0067">ATP-binding</keyword>
<dbReference type="InterPro" id="IPR029055">
    <property type="entry name" value="Ntn_hydrolases_N"/>
</dbReference>
<dbReference type="PROSITE" id="PS51278">
    <property type="entry name" value="GATASE_TYPE_2"/>
    <property type="match status" value="1"/>
</dbReference>
<protein>
    <recommendedName>
        <fullName evidence="3">asparagine synthase (glutamine-hydrolyzing)</fullName>
        <ecNumber evidence="3">6.3.5.4</ecNumber>
    </recommendedName>
</protein>
<keyword evidence="6" id="KW-0061">Asparagine biosynthesis</keyword>
<dbReference type="CDD" id="cd00712">
    <property type="entry name" value="AsnB"/>
    <property type="match status" value="1"/>
</dbReference>
<dbReference type="PIRSF" id="PIRSF001589">
    <property type="entry name" value="Asn_synthetase_glu-h"/>
    <property type="match status" value="1"/>
</dbReference>
<evidence type="ECO:0000256" key="5">
    <source>
        <dbReference type="ARBA" id="ARBA00022840"/>
    </source>
</evidence>
<dbReference type="Pfam" id="PF00733">
    <property type="entry name" value="Asn_synthase"/>
    <property type="match status" value="1"/>
</dbReference>
<dbReference type="EMBL" id="JBHTKL010000006">
    <property type="protein sequence ID" value="MFD1020664.1"/>
    <property type="molecule type" value="Genomic_DNA"/>
</dbReference>
<keyword evidence="4" id="KW-0547">Nucleotide-binding</keyword>
<organism evidence="10 11">
    <name type="scientific">Thalassobacillus hwangdonensis</name>
    <dbReference type="NCBI Taxonomy" id="546108"/>
    <lineage>
        <taxon>Bacteria</taxon>
        <taxon>Bacillati</taxon>
        <taxon>Bacillota</taxon>
        <taxon>Bacilli</taxon>
        <taxon>Bacillales</taxon>
        <taxon>Bacillaceae</taxon>
        <taxon>Thalassobacillus</taxon>
    </lineage>
</organism>
<comment type="catalytic activity">
    <reaction evidence="8">
        <text>L-aspartate + L-glutamine + ATP + H2O = L-asparagine + L-glutamate + AMP + diphosphate + H(+)</text>
        <dbReference type="Rhea" id="RHEA:12228"/>
        <dbReference type="ChEBI" id="CHEBI:15377"/>
        <dbReference type="ChEBI" id="CHEBI:15378"/>
        <dbReference type="ChEBI" id="CHEBI:29985"/>
        <dbReference type="ChEBI" id="CHEBI:29991"/>
        <dbReference type="ChEBI" id="CHEBI:30616"/>
        <dbReference type="ChEBI" id="CHEBI:33019"/>
        <dbReference type="ChEBI" id="CHEBI:58048"/>
        <dbReference type="ChEBI" id="CHEBI:58359"/>
        <dbReference type="ChEBI" id="CHEBI:456215"/>
        <dbReference type="EC" id="6.3.5.4"/>
    </reaction>
</comment>
<dbReference type="SUPFAM" id="SSF56235">
    <property type="entry name" value="N-terminal nucleophile aminohydrolases (Ntn hydrolases)"/>
    <property type="match status" value="1"/>
</dbReference>
<evidence type="ECO:0000256" key="7">
    <source>
        <dbReference type="ARBA" id="ARBA00022962"/>
    </source>
</evidence>
<keyword evidence="6" id="KW-0028">Amino-acid biosynthesis</keyword>
<keyword evidence="11" id="KW-1185">Reference proteome</keyword>
<proteinExistence type="inferred from homology"/>
<evidence type="ECO:0000313" key="11">
    <source>
        <dbReference type="Proteomes" id="UP001596990"/>
    </source>
</evidence>
<dbReference type="SUPFAM" id="SSF52402">
    <property type="entry name" value="Adenine nucleotide alpha hydrolases-like"/>
    <property type="match status" value="1"/>
</dbReference>
<dbReference type="CDD" id="cd01991">
    <property type="entry name" value="Asn_synthase_B_C"/>
    <property type="match status" value="1"/>
</dbReference>
<dbReference type="Gene3D" id="3.40.50.620">
    <property type="entry name" value="HUPs"/>
    <property type="match status" value="1"/>
</dbReference>
<dbReference type="NCBIfam" id="TIGR01536">
    <property type="entry name" value="asn_synth_AEB"/>
    <property type="match status" value="1"/>
</dbReference>
<keyword evidence="10" id="KW-0436">Ligase</keyword>
<sequence>MCGITGFIDKKGEYRSGELEAVAKRMTDSIQHRGPDAEGHWFDEEAGVVLGHRRLSILDLSSEGSQPMVSSSGRFVISFNGEIYNYQELKEQLTGTGSTFRGHSDTEVMLAAIEQYGIESSLQQMVGMFAFALWDREERRLVLARDRVGEKPLYYGWIDDFFWFGSELKALKAAPFSRELTIDRRAIRLLLTYNCIPAPFSIYEQVNKLLPGHYLVLDRNQEDYKIHTYWDIDDVYERAAADRLDVSDNEAIELLEATLTRTVEGQMLSDVPLGAFLSGGIDSSTVVALMQKISSNPVKTYTIGYHNQAYNEADHARAVAAHLGTDHTELFLTEHETREIIPKLSRIYDEPFSDSSQIPTYLVSKLARTGVTVSLSGDGGDEVFGGYNRHVWAERIYERYLRPIPPSVRKAISKGIQLIPPAKWDITNAILPKSYKQRFLGYKLHKFAKVFQAHDKETLYRMLITHWEEASSVVLMDEQVETFPILKGSFSSGNLTETIMKLDLMNYLPDDILVKVDRASMHVGLESRTPFLDHRLIELAWRFPRSMKIRNGESKWLLRQVLYQYVPQELIERPKMGFGVPIGEWLRGPLKEWAYELLDEQKLNDEGYLDAVPILKKWEEHLSGKTEAQHELWDVLMFQMWLKEHRR</sequence>
<keyword evidence="7" id="KW-0315">Glutamine amidotransferase</keyword>
<comment type="similarity">
    <text evidence="2">Belongs to the asparagine synthetase family.</text>
</comment>
<dbReference type="RefSeq" id="WP_386062765.1">
    <property type="nucleotide sequence ID" value="NZ_JBHTKL010000006.1"/>
</dbReference>
<name>A0ABW3L7R8_9BACI</name>
<evidence type="ECO:0000256" key="3">
    <source>
        <dbReference type="ARBA" id="ARBA00012737"/>
    </source>
</evidence>
<dbReference type="InterPro" id="IPR017932">
    <property type="entry name" value="GATase_2_dom"/>
</dbReference>
<evidence type="ECO:0000256" key="4">
    <source>
        <dbReference type="ARBA" id="ARBA00022741"/>
    </source>
</evidence>
<accession>A0ABW3L7R8</accession>
<dbReference type="InterPro" id="IPR033738">
    <property type="entry name" value="AsnB_N"/>
</dbReference>
<gene>
    <name evidence="10" type="primary">asnB</name>
    <name evidence="10" type="ORF">ACFQ2J_15860</name>
</gene>
<dbReference type="PANTHER" id="PTHR43284">
    <property type="entry name" value="ASPARAGINE SYNTHETASE (GLUTAMINE-HYDROLYZING)"/>
    <property type="match status" value="1"/>
</dbReference>